<keyword evidence="5" id="KW-1185">Reference proteome</keyword>
<dbReference type="Gene3D" id="1.10.357.10">
    <property type="entry name" value="Tetracycline Repressor, domain 2"/>
    <property type="match status" value="1"/>
</dbReference>
<gene>
    <name evidence="4" type="ORF">NK125_00810</name>
</gene>
<dbReference type="PANTHER" id="PTHR43479">
    <property type="entry name" value="ACREF/ENVCD OPERON REPRESSOR-RELATED"/>
    <property type="match status" value="1"/>
</dbReference>
<evidence type="ECO:0000313" key="5">
    <source>
        <dbReference type="Proteomes" id="UP001523566"/>
    </source>
</evidence>
<evidence type="ECO:0000313" key="4">
    <source>
        <dbReference type="EMBL" id="MCP1100950.1"/>
    </source>
</evidence>
<dbReference type="SUPFAM" id="SSF48498">
    <property type="entry name" value="Tetracyclin repressor-like, C-terminal domain"/>
    <property type="match status" value="1"/>
</dbReference>
<sequence length="193" mass="22894">MSENKLSVKNRIIQSAWELFRKKGYEETTVEDIIINSDTSKGSFYYHFSGKDSLLDTLADMLDKKYYELEEKMDPKMNSFDKLLFLNYEMHRYMEDKISLDLLASLYSSQLSSKGEKKLLDRNRKYYRLISSIIEEGQSRNQIVRDKTIHQITQYYAICERALVSDWCMNKGSYSLAAYSRETMPIMMTYYKI</sequence>
<dbReference type="InterPro" id="IPR001647">
    <property type="entry name" value="HTH_TetR"/>
</dbReference>
<evidence type="ECO:0000259" key="3">
    <source>
        <dbReference type="PROSITE" id="PS50977"/>
    </source>
</evidence>
<dbReference type="Pfam" id="PF08359">
    <property type="entry name" value="TetR_C_4"/>
    <property type="match status" value="1"/>
</dbReference>
<dbReference type="InterPro" id="IPR013570">
    <property type="entry name" value="Tscrpt_reg_YsiA_C"/>
</dbReference>
<dbReference type="InterPro" id="IPR036271">
    <property type="entry name" value="Tet_transcr_reg_TetR-rel_C_sf"/>
</dbReference>
<evidence type="ECO:0000256" key="2">
    <source>
        <dbReference type="PROSITE-ProRule" id="PRU00335"/>
    </source>
</evidence>
<dbReference type="SUPFAM" id="SSF46689">
    <property type="entry name" value="Homeodomain-like"/>
    <property type="match status" value="1"/>
</dbReference>
<proteinExistence type="predicted"/>
<dbReference type="PRINTS" id="PR00455">
    <property type="entry name" value="HTHTETR"/>
</dbReference>
<dbReference type="Pfam" id="PF00440">
    <property type="entry name" value="TetR_N"/>
    <property type="match status" value="1"/>
</dbReference>
<keyword evidence="1 2" id="KW-0238">DNA-binding</keyword>
<reference evidence="4 5" key="1">
    <citation type="journal article" date="2022" name="Genome Biol. Evol.">
        <title>Host diet, physiology and behaviors set the stage for Lachnospiraceae cladogenesis.</title>
        <authorList>
            <person name="Vera-Ponce De Leon A."/>
            <person name="Schneider M."/>
            <person name="Jahnes B.C."/>
            <person name="Sadowski V."/>
            <person name="Camuy-Velez L.A."/>
            <person name="Duan J."/>
            <person name="Sabree Z.L."/>
        </authorList>
    </citation>
    <scope>NUCLEOTIDE SEQUENCE [LARGE SCALE GENOMIC DNA]</scope>
    <source>
        <strain evidence="4 5">PAL113</strain>
    </source>
</reference>
<organism evidence="4 5">
    <name type="scientific">Aequitasia blattaphilus</name>
    <dbReference type="NCBI Taxonomy" id="2949332"/>
    <lineage>
        <taxon>Bacteria</taxon>
        <taxon>Bacillati</taxon>
        <taxon>Bacillota</taxon>
        <taxon>Clostridia</taxon>
        <taxon>Lachnospirales</taxon>
        <taxon>Lachnospiraceae</taxon>
        <taxon>Aequitasia</taxon>
    </lineage>
</organism>
<dbReference type="PANTHER" id="PTHR43479:SF11">
    <property type="entry name" value="ACREF_ENVCD OPERON REPRESSOR-RELATED"/>
    <property type="match status" value="1"/>
</dbReference>
<dbReference type="Gene3D" id="1.10.10.60">
    <property type="entry name" value="Homeodomain-like"/>
    <property type="match status" value="1"/>
</dbReference>
<dbReference type="PROSITE" id="PS50977">
    <property type="entry name" value="HTH_TETR_2"/>
    <property type="match status" value="1"/>
</dbReference>
<dbReference type="EMBL" id="JAMZFW010000001">
    <property type="protein sequence ID" value="MCP1100950.1"/>
    <property type="molecule type" value="Genomic_DNA"/>
</dbReference>
<dbReference type="Proteomes" id="UP001523566">
    <property type="component" value="Unassembled WGS sequence"/>
</dbReference>
<accession>A0ABT1E543</accession>
<evidence type="ECO:0000256" key="1">
    <source>
        <dbReference type="ARBA" id="ARBA00023125"/>
    </source>
</evidence>
<dbReference type="RefSeq" id="WP_262064735.1">
    <property type="nucleotide sequence ID" value="NZ_JAMXOD010000001.1"/>
</dbReference>
<protein>
    <submittedName>
        <fullName evidence="4">TetR/AcrR family transcriptional regulator</fullName>
    </submittedName>
</protein>
<feature type="domain" description="HTH tetR-type" evidence="3">
    <location>
        <begin position="6"/>
        <end position="66"/>
    </location>
</feature>
<name>A0ABT1E543_9FIRM</name>
<feature type="DNA-binding region" description="H-T-H motif" evidence="2">
    <location>
        <begin position="29"/>
        <end position="48"/>
    </location>
</feature>
<dbReference type="InterPro" id="IPR009057">
    <property type="entry name" value="Homeodomain-like_sf"/>
</dbReference>
<dbReference type="InterPro" id="IPR050624">
    <property type="entry name" value="HTH-type_Tx_Regulator"/>
</dbReference>
<comment type="caution">
    <text evidence="4">The sequence shown here is derived from an EMBL/GenBank/DDBJ whole genome shotgun (WGS) entry which is preliminary data.</text>
</comment>